<reference evidence="2 3" key="1">
    <citation type="journal article" date="2019" name="Genome Biol. Evol.">
        <title>Day and night: Metabolic profiles and evolutionary relationships of six axenic non-marine cyanobacteria.</title>
        <authorList>
            <person name="Will S.E."/>
            <person name="Henke P."/>
            <person name="Boedeker C."/>
            <person name="Huang S."/>
            <person name="Brinkmann H."/>
            <person name="Rohde M."/>
            <person name="Jarek M."/>
            <person name="Friedl T."/>
            <person name="Seufert S."/>
            <person name="Schumacher M."/>
            <person name="Overmann J."/>
            <person name="Neumann-Schaal M."/>
            <person name="Petersen J."/>
        </authorList>
    </citation>
    <scope>NUCLEOTIDE SEQUENCE [LARGE SCALE GENOMIC DNA]</scope>
    <source>
        <strain evidence="2 3">SAG 39.79</strain>
    </source>
</reference>
<protein>
    <recommendedName>
        <fullName evidence="1">Haemolysin activator HlyB C-terminal domain-containing protein</fullName>
    </recommendedName>
</protein>
<keyword evidence="3" id="KW-1185">Reference proteome</keyword>
<dbReference type="Gene3D" id="2.40.160.50">
    <property type="entry name" value="membrane protein fhac: a member of the omp85/tpsb transporter family"/>
    <property type="match status" value="1"/>
</dbReference>
<dbReference type="EMBL" id="RSCK01000004">
    <property type="protein sequence ID" value="RUT13844.1"/>
    <property type="molecule type" value="Genomic_DNA"/>
</dbReference>
<dbReference type="Pfam" id="PF03865">
    <property type="entry name" value="ShlB"/>
    <property type="match status" value="1"/>
</dbReference>
<dbReference type="InterPro" id="IPR005565">
    <property type="entry name" value="Hemolysn_activator_HlyB_C"/>
</dbReference>
<proteinExistence type="predicted"/>
<organism evidence="2 3">
    <name type="scientific">Chroococcidiopsis cubana SAG 39.79</name>
    <dbReference type="NCBI Taxonomy" id="388085"/>
    <lineage>
        <taxon>Bacteria</taxon>
        <taxon>Bacillati</taxon>
        <taxon>Cyanobacteriota</taxon>
        <taxon>Cyanophyceae</taxon>
        <taxon>Chroococcidiopsidales</taxon>
        <taxon>Chroococcidiopsidaceae</taxon>
        <taxon>Chroococcidiopsis</taxon>
    </lineage>
</organism>
<dbReference type="PANTHER" id="PTHR34597">
    <property type="entry name" value="SLR1661 PROTEIN"/>
    <property type="match status" value="1"/>
</dbReference>
<comment type="caution">
    <text evidence="2">The sequence shown here is derived from an EMBL/GenBank/DDBJ whole genome shotgun (WGS) entry which is preliminary data.</text>
</comment>
<sequence length="421" mass="46948">MQIVEGGLEDIRVTGTRRLNPKYVRSRLAIATTKPLNRFKLLEALQLLQLNPLIQNLSAELSAGSRPETSLLEVRVTEADSLRTELFADNGRVPSVGSFRRGIDFRQANLFGIGDGLNLKYTNTEGSNAFDLSYTVPFNPRNGTFTLASGFIDTNVVEPPFDRIDITGDSFYLELSSRQPIIQTPTRELALGLTLSRQQSQTKIGGEEIPISPGADEDGETKVSAIRFFQEYTQRSPQQVFALRSQFSLGVGLFDATINSDPPDSRFFSWRGQGQYVRQLAPDMLFVLRSDLQFASETLVPLEQIGIGGFQSVRGYRQDQLLTDNGWFTSAEVRLPVLRAKDIEGVLQVVPFVDFGLGWNGSDNPDPDPNSLVGVGLGLQWQMGDRLNARLDYGIPLTDVDSRNRTWQDNGWYFSVNYSPF</sequence>
<dbReference type="Proteomes" id="UP000282574">
    <property type="component" value="Unassembled WGS sequence"/>
</dbReference>
<accession>A0AB37URG2</accession>
<evidence type="ECO:0000313" key="3">
    <source>
        <dbReference type="Proteomes" id="UP000282574"/>
    </source>
</evidence>
<evidence type="ECO:0000259" key="1">
    <source>
        <dbReference type="Pfam" id="PF03865"/>
    </source>
</evidence>
<feature type="domain" description="Haemolysin activator HlyB C-terminal" evidence="1">
    <location>
        <begin position="69"/>
        <end position="380"/>
    </location>
</feature>
<evidence type="ECO:0000313" key="2">
    <source>
        <dbReference type="EMBL" id="RUT13844.1"/>
    </source>
</evidence>
<name>A0AB37URG2_9CYAN</name>
<dbReference type="AlphaFoldDB" id="A0AB37URG2"/>
<dbReference type="GO" id="GO:0008320">
    <property type="term" value="F:protein transmembrane transporter activity"/>
    <property type="evidence" value="ECO:0007669"/>
    <property type="project" value="TreeGrafter"/>
</dbReference>
<dbReference type="GO" id="GO:0098046">
    <property type="term" value="C:type V protein secretion system complex"/>
    <property type="evidence" value="ECO:0007669"/>
    <property type="project" value="TreeGrafter"/>
</dbReference>
<dbReference type="GO" id="GO:0046819">
    <property type="term" value="P:protein secretion by the type V secretion system"/>
    <property type="evidence" value="ECO:0007669"/>
    <property type="project" value="TreeGrafter"/>
</dbReference>
<dbReference type="InterPro" id="IPR051544">
    <property type="entry name" value="TPS_OM_transporter"/>
</dbReference>
<dbReference type="PANTHER" id="PTHR34597:SF3">
    <property type="entry name" value="OUTER MEMBRANE TRANSPORTER CDIB"/>
    <property type="match status" value="1"/>
</dbReference>
<gene>
    <name evidence="2" type="ORF">DSM107010_07440</name>
</gene>